<dbReference type="Proteomes" id="UP000662637">
    <property type="component" value="Unassembled WGS sequence"/>
</dbReference>
<dbReference type="AlphaFoldDB" id="A0A5E4BKH8"/>
<evidence type="ECO:0000313" key="3">
    <source>
        <dbReference type="EMBL" id="VTJ69895.1"/>
    </source>
</evidence>
<protein>
    <submittedName>
        <fullName evidence="3">Uncharacterized protein</fullName>
    </submittedName>
</protein>
<sequence length="140" mass="14868">MRPVHPAAAAQTAPFCSLTPEPPEACHHDLPNPTLGQPRLSASLHQLEAAPWSSLWRIPATSLLPGPRGSPQPLGTQGLPSLLRKPQSAGRRATAHPSGSPPTVATGSRLPWLLRFVLLFLSACRPEPQLSPASCLSFRA</sequence>
<evidence type="ECO:0000313" key="4">
    <source>
        <dbReference type="Proteomes" id="UP000335636"/>
    </source>
</evidence>
<accession>A0A5E4BKH8</accession>
<reference evidence="2" key="2">
    <citation type="submission" date="2020-08" db="EMBL/GenBank/DDBJ databases">
        <authorList>
            <person name="Shumante A."/>
            <person name="Zimin A.V."/>
            <person name="Puiu D."/>
            <person name="Salzberg S.L."/>
        </authorList>
    </citation>
    <scope>NUCLEOTIDE SEQUENCE</scope>
    <source>
        <strain evidence="2">WC2-LM</strain>
        <tissue evidence="2">Liver</tissue>
    </source>
</reference>
<keyword evidence="4" id="KW-1185">Reference proteome</keyword>
<feature type="region of interest" description="Disordered" evidence="1">
    <location>
        <begin position="63"/>
        <end position="107"/>
    </location>
</feature>
<name>A0A5E4BKH8_MARMO</name>
<gene>
    <name evidence="2" type="ORF">GHT09_005334</name>
    <name evidence="3" type="ORF">MONAX_5E031382</name>
</gene>
<evidence type="ECO:0000313" key="2">
    <source>
        <dbReference type="EMBL" id="KAF7465089.1"/>
    </source>
</evidence>
<proteinExistence type="predicted"/>
<reference evidence="3 4" key="1">
    <citation type="submission" date="2019-04" db="EMBL/GenBank/DDBJ databases">
        <authorList>
            <person name="Alioto T."/>
            <person name="Alioto T."/>
        </authorList>
    </citation>
    <scope>NUCLEOTIDE SEQUENCE [LARGE SCALE GENOMIC DNA]</scope>
</reference>
<dbReference type="EMBL" id="WJEC01007962">
    <property type="protein sequence ID" value="KAF7465089.1"/>
    <property type="molecule type" value="Genomic_DNA"/>
</dbReference>
<dbReference type="Proteomes" id="UP000335636">
    <property type="component" value="Unassembled WGS sequence"/>
</dbReference>
<organism evidence="3 4">
    <name type="scientific">Marmota monax</name>
    <name type="common">Woodchuck</name>
    <dbReference type="NCBI Taxonomy" id="9995"/>
    <lineage>
        <taxon>Eukaryota</taxon>
        <taxon>Metazoa</taxon>
        <taxon>Chordata</taxon>
        <taxon>Craniata</taxon>
        <taxon>Vertebrata</taxon>
        <taxon>Euteleostomi</taxon>
        <taxon>Mammalia</taxon>
        <taxon>Eutheria</taxon>
        <taxon>Euarchontoglires</taxon>
        <taxon>Glires</taxon>
        <taxon>Rodentia</taxon>
        <taxon>Sciuromorpha</taxon>
        <taxon>Sciuridae</taxon>
        <taxon>Xerinae</taxon>
        <taxon>Marmotini</taxon>
        <taxon>Marmota</taxon>
    </lineage>
</organism>
<dbReference type="EMBL" id="CABDUW010000482">
    <property type="protein sequence ID" value="VTJ69895.1"/>
    <property type="molecule type" value="Genomic_DNA"/>
</dbReference>
<evidence type="ECO:0000256" key="1">
    <source>
        <dbReference type="SAM" id="MobiDB-lite"/>
    </source>
</evidence>